<feature type="compositionally biased region" description="Basic and acidic residues" evidence="1">
    <location>
        <begin position="46"/>
        <end position="61"/>
    </location>
</feature>
<dbReference type="EMBL" id="CAJNRF010005344">
    <property type="protein sequence ID" value="CAF2070030.1"/>
    <property type="molecule type" value="Genomic_DNA"/>
</dbReference>
<proteinExistence type="predicted"/>
<accession>A0A816R7P2</accession>
<feature type="compositionally biased region" description="Polar residues" evidence="1">
    <location>
        <begin position="33"/>
        <end position="45"/>
    </location>
</feature>
<evidence type="ECO:0000256" key="1">
    <source>
        <dbReference type="SAM" id="MobiDB-lite"/>
    </source>
</evidence>
<dbReference type="EMBL" id="CAJNRG010007298">
    <property type="protein sequence ID" value="CAF2093066.1"/>
    <property type="molecule type" value="Genomic_DNA"/>
</dbReference>
<evidence type="ECO:0000313" key="4">
    <source>
        <dbReference type="Proteomes" id="UP000663856"/>
    </source>
</evidence>
<dbReference type="Proteomes" id="UP000663887">
    <property type="component" value="Unassembled WGS sequence"/>
</dbReference>
<evidence type="ECO:0000313" key="3">
    <source>
        <dbReference type="EMBL" id="CAF2093066.1"/>
    </source>
</evidence>
<organism evidence="2 4">
    <name type="scientific">Rotaria magnacalcarata</name>
    <dbReference type="NCBI Taxonomy" id="392030"/>
    <lineage>
        <taxon>Eukaryota</taxon>
        <taxon>Metazoa</taxon>
        <taxon>Spiralia</taxon>
        <taxon>Gnathifera</taxon>
        <taxon>Rotifera</taxon>
        <taxon>Eurotatoria</taxon>
        <taxon>Bdelloidea</taxon>
        <taxon>Philodinida</taxon>
        <taxon>Philodinidae</taxon>
        <taxon>Rotaria</taxon>
    </lineage>
</organism>
<feature type="region of interest" description="Disordered" evidence="1">
    <location>
        <begin position="33"/>
        <end position="63"/>
    </location>
</feature>
<gene>
    <name evidence="2" type="ORF">WKI299_LOCUS13977</name>
    <name evidence="3" type="ORF">XDN619_LOCUS17095</name>
</gene>
<comment type="caution">
    <text evidence="2">The sequence shown here is derived from an EMBL/GenBank/DDBJ whole genome shotgun (WGS) entry which is preliminary data.</text>
</comment>
<dbReference type="AlphaFoldDB" id="A0A816R7P2"/>
<reference evidence="2" key="1">
    <citation type="submission" date="2021-02" db="EMBL/GenBank/DDBJ databases">
        <authorList>
            <person name="Nowell W R."/>
        </authorList>
    </citation>
    <scope>NUCLEOTIDE SEQUENCE</scope>
</reference>
<dbReference type="Proteomes" id="UP000663856">
    <property type="component" value="Unassembled WGS sequence"/>
</dbReference>
<protein>
    <submittedName>
        <fullName evidence="2">Uncharacterized protein</fullName>
    </submittedName>
</protein>
<name>A0A816R7P2_9BILA</name>
<evidence type="ECO:0000313" key="2">
    <source>
        <dbReference type="EMBL" id="CAF2070030.1"/>
    </source>
</evidence>
<sequence length="148" mass="17300">MSLSVVRSTYRRMMKYFLRHWCMEIKCDDNNTTSLNTKKNGQDGCQKSDRHDTKTSNDENKNCQMTKSNLDKRIDDGILLDAQLEWEHEAAKDSFSRIEHSPKTYRKSEQDLLDILLTQSPRSISSAAYIRSPCCSDFEWDDLFDFAL</sequence>